<keyword evidence="3" id="KW-0732">Signal</keyword>
<evidence type="ECO:0000256" key="4">
    <source>
        <dbReference type="ARBA" id="ARBA00023136"/>
    </source>
</evidence>
<proteinExistence type="inferred from homology"/>
<sequence>MKTIRAIISLGLLVTMIVGCEDLKFGNSFLEKPQGDEKSIDSVFSQKRYADQALNQFYKSLPDYMPALGGYHDGAFTLDLYSDLGYTTRLSWTHGAITSASGTSNFPYQLSNKAVTGDPTYGIRKAYIYIENVDKVPDMSADEKKVRKAEAKVVIGYHYMDMIRYYGGMPWIDHAYTADELFQFPRLTLEETVERTVNLLDEAARDLPWFTTDAEYGHMTAAVAKALKFRLLMFVASPLFNNVTPYYEGQAATEHLTWYGDYQESRWEAALEAGREFLKMNEENGNYYRVENTGNPRTDYINGYFTKGNREVVMASFRWPIYVSSYKAFRMFDQGYGMPRSNHADMFLWHDGSKFDWDNPEHRAHPFFDASGNPTRDIRLYETLVVNGDKYKGRKAEVFVGGSEGFGPGAKEGQKFQFGYGFRKFIRDKKNEMEKKPYSCPLVRMPEIYLYMAEAMNKLGQASVKDEFERDAYDYLNLVHTRAGLPEVTAAEVPDGEPLLNYLLDERAREFGQEDIRNHDMRRYLKGAEWATRPLEELVTTKVGENSFNYQVNVREEKYYWYDHWYLLPFPLAEINKKYGLVQNPGW</sequence>
<comment type="subcellular location">
    <subcellularLocation>
        <location evidence="1">Cell outer membrane</location>
    </subcellularLocation>
</comment>
<name>A0A380ZB41_9BACE</name>
<dbReference type="InterPro" id="IPR012944">
    <property type="entry name" value="SusD_RagB_dom"/>
</dbReference>
<reference evidence="7 8" key="1">
    <citation type="submission" date="2018-06" db="EMBL/GenBank/DDBJ databases">
        <authorList>
            <consortium name="Pathogen Informatics"/>
            <person name="Doyle S."/>
        </authorList>
    </citation>
    <scope>NUCLEOTIDE SEQUENCE [LARGE SCALE GENOMIC DNA]</scope>
    <source>
        <strain evidence="7 8">NCTC11155</strain>
    </source>
</reference>
<dbReference type="STRING" id="483216.BACEGG_00248"/>
<gene>
    <name evidence="7" type="ORF">NCTC11155_03614</name>
</gene>
<evidence type="ECO:0000256" key="5">
    <source>
        <dbReference type="ARBA" id="ARBA00023237"/>
    </source>
</evidence>
<organism evidence="7 8">
    <name type="scientific">Bacteroides eggerthii</name>
    <dbReference type="NCBI Taxonomy" id="28111"/>
    <lineage>
        <taxon>Bacteria</taxon>
        <taxon>Pseudomonadati</taxon>
        <taxon>Bacteroidota</taxon>
        <taxon>Bacteroidia</taxon>
        <taxon>Bacteroidales</taxon>
        <taxon>Bacteroidaceae</taxon>
        <taxon>Bacteroides</taxon>
    </lineage>
</organism>
<evidence type="ECO:0000256" key="3">
    <source>
        <dbReference type="ARBA" id="ARBA00022729"/>
    </source>
</evidence>
<protein>
    <submittedName>
        <fullName evidence="7">SusD family</fullName>
    </submittedName>
</protein>
<dbReference type="PROSITE" id="PS51257">
    <property type="entry name" value="PROKAR_LIPOPROTEIN"/>
    <property type="match status" value="1"/>
</dbReference>
<dbReference type="GO" id="GO:0009279">
    <property type="term" value="C:cell outer membrane"/>
    <property type="evidence" value="ECO:0007669"/>
    <property type="project" value="UniProtKB-SubCell"/>
</dbReference>
<dbReference type="EMBL" id="UFSX01000002">
    <property type="protein sequence ID" value="SUV44203.1"/>
    <property type="molecule type" value="Genomic_DNA"/>
</dbReference>
<accession>A0A380ZB41</accession>
<dbReference type="GeneID" id="93072200"/>
<dbReference type="Gene3D" id="1.25.40.390">
    <property type="match status" value="1"/>
</dbReference>
<keyword evidence="4" id="KW-0472">Membrane</keyword>
<dbReference type="OrthoDB" id="5694214at2"/>
<dbReference type="SUPFAM" id="SSF48452">
    <property type="entry name" value="TPR-like"/>
    <property type="match status" value="1"/>
</dbReference>
<comment type="similarity">
    <text evidence="2">Belongs to the SusD family.</text>
</comment>
<dbReference type="RefSeq" id="WP_004288524.1">
    <property type="nucleotide sequence ID" value="NZ_CABKNQ010000020.1"/>
</dbReference>
<dbReference type="InterPro" id="IPR011990">
    <property type="entry name" value="TPR-like_helical_dom_sf"/>
</dbReference>
<evidence type="ECO:0000313" key="7">
    <source>
        <dbReference type="EMBL" id="SUV44203.1"/>
    </source>
</evidence>
<evidence type="ECO:0000313" key="8">
    <source>
        <dbReference type="Proteomes" id="UP000254424"/>
    </source>
</evidence>
<feature type="domain" description="RagB/SusD" evidence="6">
    <location>
        <begin position="338"/>
        <end position="587"/>
    </location>
</feature>
<dbReference type="AlphaFoldDB" id="A0A380ZB41"/>
<evidence type="ECO:0000256" key="2">
    <source>
        <dbReference type="ARBA" id="ARBA00006275"/>
    </source>
</evidence>
<dbReference type="Proteomes" id="UP000254424">
    <property type="component" value="Unassembled WGS sequence"/>
</dbReference>
<evidence type="ECO:0000259" key="6">
    <source>
        <dbReference type="Pfam" id="PF07980"/>
    </source>
</evidence>
<keyword evidence="5" id="KW-0998">Cell outer membrane</keyword>
<evidence type="ECO:0000256" key="1">
    <source>
        <dbReference type="ARBA" id="ARBA00004442"/>
    </source>
</evidence>
<dbReference type="Pfam" id="PF07980">
    <property type="entry name" value="SusD_RagB"/>
    <property type="match status" value="1"/>
</dbReference>